<evidence type="ECO:0000313" key="2">
    <source>
        <dbReference type="Proteomes" id="UP000298652"/>
    </source>
</evidence>
<organism evidence="1 2">
    <name type="scientific">Setaria viridis</name>
    <name type="common">Green bristlegrass</name>
    <name type="synonym">Setaria italica subsp. viridis</name>
    <dbReference type="NCBI Taxonomy" id="4556"/>
    <lineage>
        <taxon>Eukaryota</taxon>
        <taxon>Viridiplantae</taxon>
        <taxon>Streptophyta</taxon>
        <taxon>Embryophyta</taxon>
        <taxon>Tracheophyta</taxon>
        <taxon>Spermatophyta</taxon>
        <taxon>Magnoliopsida</taxon>
        <taxon>Liliopsida</taxon>
        <taxon>Poales</taxon>
        <taxon>Poaceae</taxon>
        <taxon>PACMAD clade</taxon>
        <taxon>Panicoideae</taxon>
        <taxon>Panicodae</taxon>
        <taxon>Paniceae</taxon>
        <taxon>Cenchrinae</taxon>
        <taxon>Setaria</taxon>
    </lineage>
</organism>
<evidence type="ECO:0000313" key="1">
    <source>
        <dbReference type="EMBL" id="TKW22252.1"/>
    </source>
</evidence>
<gene>
    <name evidence="1" type="ORF">SEVIR_4G216902v2</name>
</gene>
<protein>
    <submittedName>
        <fullName evidence="1">Uncharacterized protein</fullName>
    </submittedName>
</protein>
<name>A0A4U6V1Q9_SETVI</name>
<accession>A0A4U6V1Q9</accession>
<keyword evidence="2" id="KW-1185">Reference proteome</keyword>
<proteinExistence type="predicted"/>
<dbReference type="Gramene" id="TKW22252">
    <property type="protein sequence ID" value="TKW22252"/>
    <property type="gene ID" value="SEVIR_4G216902v2"/>
</dbReference>
<dbReference type="EMBL" id="CM016555">
    <property type="protein sequence ID" value="TKW22252.1"/>
    <property type="molecule type" value="Genomic_DNA"/>
</dbReference>
<reference evidence="1" key="1">
    <citation type="submission" date="2019-03" db="EMBL/GenBank/DDBJ databases">
        <title>WGS assembly of Setaria viridis.</title>
        <authorList>
            <person name="Huang P."/>
            <person name="Jenkins J."/>
            <person name="Grimwood J."/>
            <person name="Barry K."/>
            <person name="Healey A."/>
            <person name="Mamidi S."/>
            <person name="Sreedasyam A."/>
            <person name="Shu S."/>
            <person name="Feldman M."/>
            <person name="Wu J."/>
            <person name="Yu Y."/>
            <person name="Chen C."/>
            <person name="Johnson J."/>
            <person name="Rokhsar D."/>
            <person name="Baxter I."/>
            <person name="Schmutz J."/>
            <person name="Brutnell T."/>
            <person name="Kellogg E."/>
        </authorList>
    </citation>
    <scope>NUCLEOTIDE SEQUENCE [LARGE SCALE GENOMIC DNA]</scope>
</reference>
<sequence>MRLQTHVAYLHFRSAIYLAKVLAMTSGREKHEQDASSSFGSAAWQLGRMSWGTQVLGLSAPGVKIHTNGTVPEMVLSQTVNTVFRDSSRTSCVAHASALRFACFAHLK</sequence>
<dbReference type="Proteomes" id="UP000298652">
    <property type="component" value="Chromosome 4"/>
</dbReference>
<dbReference type="AlphaFoldDB" id="A0A4U6V1Q9"/>